<organism evidence="1 2">
    <name type="scientific">Psilocybe cf. subviscida</name>
    <dbReference type="NCBI Taxonomy" id="2480587"/>
    <lineage>
        <taxon>Eukaryota</taxon>
        <taxon>Fungi</taxon>
        <taxon>Dikarya</taxon>
        <taxon>Basidiomycota</taxon>
        <taxon>Agaricomycotina</taxon>
        <taxon>Agaricomycetes</taxon>
        <taxon>Agaricomycetidae</taxon>
        <taxon>Agaricales</taxon>
        <taxon>Agaricineae</taxon>
        <taxon>Strophariaceae</taxon>
        <taxon>Psilocybe</taxon>
    </lineage>
</organism>
<dbReference type="OrthoDB" id="10039611at2759"/>
<proteinExistence type="predicted"/>
<dbReference type="EMBL" id="JAACJJ010000029">
    <property type="protein sequence ID" value="KAF5319338.1"/>
    <property type="molecule type" value="Genomic_DNA"/>
</dbReference>
<gene>
    <name evidence="1" type="ORF">D9619_008891</name>
</gene>
<reference evidence="1 2" key="1">
    <citation type="journal article" date="2020" name="ISME J.">
        <title>Uncovering the hidden diversity of litter-decomposition mechanisms in mushroom-forming fungi.</title>
        <authorList>
            <person name="Floudas D."/>
            <person name="Bentzer J."/>
            <person name="Ahren D."/>
            <person name="Johansson T."/>
            <person name="Persson P."/>
            <person name="Tunlid A."/>
        </authorList>
    </citation>
    <scope>NUCLEOTIDE SEQUENCE [LARGE SCALE GENOMIC DNA]</scope>
    <source>
        <strain evidence="1 2">CBS 101986</strain>
    </source>
</reference>
<comment type="caution">
    <text evidence="1">The sequence shown here is derived from an EMBL/GenBank/DDBJ whole genome shotgun (WGS) entry which is preliminary data.</text>
</comment>
<evidence type="ECO:0000313" key="1">
    <source>
        <dbReference type="EMBL" id="KAF5319338.1"/>
    </source>
</evidence>
<name>A0A8H5BA45_9AGAR</name>
<keyword evidence="2" id="KW-1185">Reference proteome</keyword>
<dbReference type="AlphaFoldDB" id="A0A8H5BA45"/>
<evidence type="ECO:0000313" key="2">
    <source>
        <dbReference type="Proteomes" id="UP000567179"/>
    </source>
</evidence>
<dbReference type="Proteomes" id="UP000567179">
    <property type="component" value="Unassembled WGS sequence"/>
</dbReference>
<protein>
    <submittedName>
        <fullName evidence="1">Uncharacterized protein</fullName>
    </submittedName>
</protein>
<accession>A0A8H5BA45</accession>
<sequence>MVADFVSADFGWLRSPDGENSARRLFKPGKNRNGYFSNDEILDQVREAMDIVGEYYPQYEHVFVYDNATTHLKREEGASEKRD</sequence>